<dbReference type="GO" id="GO:0033173">
    <property type="term" value="P:calcineurin-NFAT signaling cascade"/>
    <property type="evidence" value="ECO:0007669"/>
    <property type="project" value="TreeGrafter"/>
</dbReference>
<dbReference type="InterPro" id="IPR008366">
    <property type="entry name" value="NFAT"/>
</dbReference>
<keyword evidence="8" id="KW-0227">DNA damage</keyword>
<dbReference type="SUPFAM" id="SSF81296">
    <property type="entry name" value="E set domains"/>
    <property type="match status" value="1"/>
</dbReference>
<evidence type="ECO:0000256" key="7">
    <source>
        <dbReference type="ARBA" id="ARBA00022553"/>
    </source>
</evidence>
<feature type="region of interest" description="Disordered" evidence="21">
    <location>
        <begin position="1"/>
        <end position="251"/>
    </location>
</feature>
<dbReference type="InterPro" id="IPR008967">
    <property type="entry name" value="p53-like_TF_DNA-bd_sf"/>
</dbReference>
<dbReference type="GO" id="GO:1902531">
    <property type="term" value="P:regulation of intracellular signal transduction"/>
    <property type="evidence" value="ECO:0007669"/>
    <property type="project" value="UniProtKB-ARBA"/>
</dbReference>
<comment type="function">
    <text evidence="17">Transcription factor involved, among others, in the transcriptional regulation of osmoprotective and inflammatory genes. Binds the DNA consensus sequence 5'-[ACT][AG]TGGAAA[CAT]A[TA][ATC][CA][ATG][GT][GAC][CG][CT]-3'. Mediates the transcriptional response to hypertonicity. Positively regulates the transcription of LCN2 and S100A4 genes; optimal transactivation of these genes requires the presence of DDX5/DDX17. Also involved in the DNA damage response by preventing formation of R-loops; R-loops are composed of a DNA:RNA hybrid and the associated non-template single-stranded DNA.</text>
</comment>
<evidence type="ECO:0000256" key="4">
    <source>
        <dbReference type="ARBA" id="ARBA00022454"/>
    </source>
</evidence>
<feature type="domain" description="RHD" evidence="22">
    <location>
        <begin position="294"/>
        <end position="463"/>
    </location>
</feature>
<evidence type="ECO:0000256" key="13">
    <source>
        <dbReference type="ARBA" id="ARBA00023125"/>
    </source>
</evidence>
<organism evidence="23 24">
    <name type="scientific">Channa striata</name>
    <name type="common">Snakehead murrel</name>
    <name type="synonym">Ophicephalus striatus</name>
    <dbReference type="NCBI Taxonomy" id="64152"/>
    <lineage>
        <taxon>Eukaryota</taxon>
        <taxon>Metazoa</taxon>
        <taxon>Chordata</taxon>
        <taxon>Craniata</taxon>
        <taxon>Vertebrata</taxon>
        <taxon>Euteleostomi</taxon>
        <taxon>Actinopterygii</taxon>
        <taxon>Neopterygii</taxon>
        <taxon>Teleostei</taxon>
        <taxon>Neoteleostei</taxon>
        <taxon>Acanthomorphata</taxon>
        <taxon>Anabantaria</taxon>
        <taxon>Anabantiformes</taxon>
        <taxon>Channoidei</taxon>
        <taxon>Channidae</taxon>
        <taxon>Channa</taxon>
    </lineage>
</organism>
<dbReference type="GO" id="GO:0005737">
    <property type="term" value="C:cytoplasm"/>
    <property type="evidence" value="ECO:0007669"/>
    <property type="project" value="UniProtKB-SubCell"/>
</dbReference>
<feature type="compositionally biased region" description="Polar residues" evidence="21">
    <location>
        <begin position="198"/>
        <end position="222"/>
    </location>
</feature>
<evidence type="ECO:0000256" key="17">
    <source>
        <dbReference type="ARBA" id="ARBA00055141"/>
    </source>
</evidence>
<dbReference type="GO" id="GO:0006974">
    <property type="term" value="P:DNA damage response"/>
    <property type="evidence" value="ECO:0007669"/>
    <property type="project" value="UniProtKB-KW"/>
</dbReference>
<keyword evidence="14" id="KW-0010">Activator</keyword>
<feature type="compositionally biased region" description="Polar residues" evidence="21">
    <location>
        <begin position="593"/>
        <end position="606"/>
    </location>
</feature>
<dbReference type="GO" id="GO:0005634">
    <property type="term" value="C:nucleus"/>
    <property type="evidence" value="ECO:0007669"/>
    <property type="project" value="UniProtKB-SubCell"/>
</dbReference>
<keyword evidence="9" id="KW-0013">ADP-ribosylation</keyword>
<keyword evidence="24" id="KW-1185">Reference proteome</keyword>
<comment type="caution">
    <text evidence="23">The sequence shown here is derived from an EMBL/GenBank/DDBJ whole genome shotgun (WGS) entry which is preliminary data.</text>
</comment>
<evidence type="ECO:0000256" key="9">
    <source>
        <dbReference type="ARBA" id="ARBA00022765"/>
    </source>
</evidence>
<feature type="compositionally biased region" description="Polar residues" evidence="21">
    <location>
        <begin position="939"/>
        <end position="952"/>
    </location>
</feature>
<gene>
    <name evidence="23" type="ORF">Q5P01_012350</name>
</gene>
<evidence type="ECO:0000256" key="3">
    <source>
        <dbReference type="ARBA" id="ARBA00004496"/>
    </source>
</evidence>
<proteinExistence type="predicted"/>
<dbReference type="Proteomes" id="UP001187415">
    <property type="component" value="Unassembled WGS sequence"/>
</dbReference>
<dbReference type="Gene3D" id="2.60.40.340">
    <property type="entry name" value="Rel homology domain (RHD), DNA-binding domain"/>
    <property type="match status" value="1"/>
</dbReference>
<keyword evidence="6" id="KW-1017">Isopeptide bond</keyword>
<feature type="compositionally biased region" description="Low complexity" evidence="21">
    <location>
        <begin position="900"/>
        <end position="938"/>
    </location>
</feature>
<evidence type="ECO:0000256" key="14">
    <source>
        <dbReference type="ARBA" id="ARBA00023159"/>
    </source>
</evidence>
<evidence type="ECO:0000256" key="8">
    <source>
        <dbReference type="ARBA" id="ARBA00022763"/>
    </source>
</evidence>
<evidence type="ECO:0000256" key="2">
    <source>
        <dbReference type="ARBA" id="ARBA00004286"/>
    </source>
</evidence>
<feature type="compositionally biased region" description="Polar residues" evidence="21">
    <location>
        <begin position="37"/>
        <end position="53"/>
    </location>
</feature>
<keyword evidence="10" id="KW-0832">Ubl conjugation</keyword>
<feature type="region of interest" description="Disordered" evidence="21">
    <location>
        <begin position="980"/>
        <end position="1029"/>
    </location>
</feature>
<dbReference type="GO" id="GO:0005667">
    <property type="term" value="C:transcription regulator complex"/>
    <property type="evidence" value="ECO:0007669"/>
    <property type="project" value="TreeGrafter"/>
</dbReference>
<evidence type="ECO:0000256" key="21">
    <source>
        <dbReference type="SAM" id="MobiDB-lite"/>
    </source>
</evidence>
<dbReference type="GO" id="GO:0000981">
    <property type="term" value="F:DNA-binding transcription factor activity, RNA polymerase II-specific"/>
    <property type="evidence" value="ECO:0007669"/>
    <property type="project" value="TreeGrafter"/>
</dbReference>
<evidence type="ECO:0000259" key="22">
    <source>
        <dbReference type="PROSITE" id="PS50254"/>
    </source>
</evidence>
<protein>
    <recommendedName>
        <fullName evidence="19">Nuclear factor of activated T-cells 5</fullName>
    </recommendedName>
    <alternativeName>
        <fullName evidence="20">T-cell transcription factor NFAT5</fullName>
    </alternativeName>
</protein>
<keyword evidence="16" id="KW-0539">Nucleus</keyword>
<dbReference type="InterPro" id="IPR002909">
    <property type="entry name" value="IPT_dom"/>
</dbReference>
<feature type="region of interest" description="Disordered" evidence="21">
    <location>
        <begin position="592"/>
        <end position="630"/>
    </location>
</feature>
<feature type="compositionally biased region" description="Polar residues" evidence="21">
    <location>
        <begin position="1135"/>
        <end position="1155"/>
    </location>
</feature>
<feature type="region of interest" description="Disordered" evidence="21">
    <location>
        <begin position="900"/>
        <end position="961"/>
    </location>
</feature>
<dbReference type="EMBL" id="JAUPFM010000009">
    <property type="protein sequence ID" value="KAK2842150.1"/>
    <property type="molecule type" value="Genomic_DNA"/>
</dbReference>
<dbReference type="GO" id="GO:0010467">
    <property type="term" value="P:gene expression"/>
    <property type="evidence" value="ECO:0007669"/>
    <property type="project" value="UniProtKB-ARBA"/>
</dbReference>
<reference evidence="23" key="1">
    <citation type="submission" date="2023-07" db="EMBL/GenBank/DDBJ databases">
        <title>Chromosome-level Genome Assembly of Striped Snakehead (Channa striata).</title>
        <authorList>
            <person name="Liu H."/>
        </authorList>
    </citation>
    <scope>NUCLEOTIDE SEQUENCE</scope>
    <source>
        <strain evidence="23">Gz</strain>
        <tissue evidence="23">Muscle</tissue>
    </source>
</reference>
<dbReference type="InterPro" id="IPR011539">
    <property type="entry name" value="RHD_DNA_bind_dom"/>
</dbReference>
<evidence type="ECO:0000313" key="24">
    <source>
        <dbReference type="Proteomes" id="UP001187415"/>
    </source>
</evidence>
<dbReference type="PANTHER" id="PTHR12533:SF10">
    <property type="entry name" value="NUCLEAR FACTOR OF ACTIVATED T-CELLS 5"/>
    <property type="match status" value="1"/>
</dbReference>
<comment type="subunit">
    <text evidence="18">Homodimer when bound to DNA, completely encircles its DNA target. Interacts with CIDEC; this interaction is direct and retains NFAT5 in the cytoplasm. Does not bind with Fos and Jun transcription factors. Interacts with DDX5 and DDX17; this interaction leads to DDX5/DDX17 recruitment to LNC2 and S100A4 promoters and NFAT5-mediated DDX5/DDX17-enhanced transactivation.</text>
</comment>
<dbReference type="InterPro" id="IPR013783">
    <property type="entry name" value="Ig-like_fold"/>
</dbReference>
<sequence length="1257" mass="133980">MPSDFISLLSSDFDPNSPKSLYSKESVYDLLPKELQLQPSPIHTDPPTMSQKSGGEAGPPPSAALASDATSCTSSPSATSSLATGGPSTGPSTSSSDHLKVPQHLHSTGGDAAGATEMQGMEGAVSAPSRSNSGANTGEIGSGVLSGLGVQQLQNTPSKRRPVLSISPPPEDLFDDSQMSCQEDPTVSGPPGPDSEHSSSMWADDSVSNFSLISPISYNDNTEVPRKSRKRTPRQRPGSKPAPPEDSMDVFDADSAKAPHFVLSQLGTDKTGSMASSLETGTTMKGGSLSTQFPQRSDGKELKILVQPETQHRARYLTEGSRGSVKDRTQQGFPTVKLEGVSEPVVLQVFVANDAGRVKPHGFYQACRVTGRNTTACKEVDIEGTTVIEIPLEPSTDMTLAVDCVGILKLRNADVEARIGVAGSKKKSTRARLAFRVNIPQPDGSFLTLQVPSSPILCTQPAGVPEILKKSLHSCSVKGGEEVFIIGKNFLKGTKVIFQENITDENSWQAEAKIDMDLFHQNHLIVTVPPFHNQSVTSPVSVGIFVMTNAGRSHDAQPFTYTPDSGDKSNVRTIKTEGPSLVETCVFDGPIKTMSSEQTDCSGQPSKRQEDTPMEVSSNPPPTDVFKPSTDPLVSVQQTLELSSSPHPGGDSFQNPMPLQPEDVELSQAPSVFPGLESLSTIQKQDIAPTTSFPVSGDTTIPPVTPEVPQQFLRDPQENMPPESSNSSGGVVVLAIPQIATSQTQPQQSQVPLFPQEGVAQLERAVRELQAGGNTTFQQVLEAAVAQQQLNSVLYSPTPSADSLQQHVQENMNSLRLGTTDNSLPLAEAQSSQQQVQATLLQNTLNVLASGSLNSEQQSSGSALYLSQNPQPQQQQQLAFISSMETSSNQPQTVAIFQNQPQAQLSQMQQQSTPMEQQQSSQQNQQQPQQLPIGQQGSLFQSIPNHSQANPVPQSQLSQPQQTGLLLCTTDLNPQAIPPTLLFSTQTQGPSPMGSISVGIPQQEPAEPMSFQDQTSSGSNSASTENQQQSLFQEQQPMQVGPSSGSIPNSQPVELFLPQTSLSSLQNTVATQELGSQTPTAGTTIFVVQGSVGVVTNPGQQPPQQLFQTTVGGNVAPQGQANLFVFGIQNDTPQLLNSSGPSLQAQSQPQNTSHLQPLLDQPMGQSASTMSATIHNSLQSTLQAQMQTNLQNALQTNTQTALQSSLQATIETSLPTPMQTNLQTQIQSSLQNQLQASMSASSNMDKIEDLLESLQKQ</sequence>
<dbReference type="GO" id="GO:0005694">
    <property type="term" value="C:chromosome"/>
    <property type="evidence" value="ECO:0007669"/>
    <property type="project" value="UniProtKB-SubCell"/>
</dbReference>
<keyword evidence="7" id="KW-0597">Phosphoprotein</keyword>
<evidence type="ECO:0000256" key="18">
    <source>
        <dbReference type="ARBA" id="ARBA00065799"/>
    </source>
</evidence>
<dbReference type="PROSITE" id="PS50254">
    <property type="entry name" value="REL_2"/>
    <property type="match status" value="1"/>
</dbReference>
<name>A0AA88MPK9_CHASR</name>
<evidence type="ECO:0000256" key="11">
    <source>
        <dbReference type="ARBA" id="ARBA00022990"/>
    </source>
</evidence>
<dbReference type="PANTHER" id="PTHR12533">
    <property type="entry name" value="NFAT"/>
    <property type="match status" value="1"/>
</dbReference>
<dbReference type="CDD" id="cd01178">
    <property type="entry name" value="IPT_NFAT"/>
    <property type="match status" value="1"/>
</dbReference>
<dbReference type="PRINTS" id="PR01789">
    <property type="entry name" value="NUCFACTORATC"/>
</dbReference>
<dbReference type="GO" id="GO:0000978">
    <property type="term" value="F:RNA polymerase II cis-regulatory region sequence-specific DNA binding"/>
    <property type="evidence" value="ECO:0007669"/>
    <property type="project" value="InterPro"/>
</dbReference>
<dbReference type="InterPro" id="IPR015646">
    <property type="entry name" value="NFAT5_RHD_DNA-bd"/>
</dbReference>
<evidence type="ECO:0000256" key="19">
    <source>
        <dbReference type="ARBA" id="ARBA00072227"/>
    </source>
</evidence>
<keyword evidence="13" id="KW-0238">DNA-binding</keyword>
<dbReference type="InterPro" id="IPR032397">
    <property type="entry name" value="RHD_dimer"/>
</dbReference>
<dbReference type="SUPFAM" id="SSF49417">
    <property type="entry name" value="p53-like transcription factors"/>
    <property type="match status" value="1"/>
</dbReference>
<dbReference type="InterPro" id="IPR037059">
    <property type="entry name" value="RHD_DNA_bind_dom_sf"/>
</dbReference>
<keyword evidence="5" id="KW-0963">Cytoplasm</keyword>
<comment type="subcellular location">
    <subcellularLocation>
        <location evidence="2">Chromosome</location>
    </subcellularLocation>
    <subcellularLocation>
        <location evidence="3">Cytoplasm</location>
    </subcellularLocation>
    <subcellularLocation>
        <location evidence="1">Nucleus</location>
    </subcellularLocation>
</comment>
<dbReference type="Pfam" id="PF00554">
    <property type="entry name" value="RHD_DNA_bind"/>
    <property type="match status" value="1"/>
</dbReference>
<feature type="compositionally biased region" description="Polar residues" evidence="21">
    <location>
        <begin position="1011"/>
        <end position="1026"/>
    </location>
</feature>
<evidence type="ECO:0000256" key="10">
    <source>
        <dbReference type="ARBA" id="ARBA00022843"/>
    </source>
</evidence>
<feature type="compositionally biased region" description="Low complexity" evidence="21">
    <location>
        <begin position="1"/>
        <end position="14"/>
    </location>
</feature>
<dbReference type="Pfam" id="PF16179">
    <property type="entry name" value="RHD_dimer"/>
    <property type="match status" value="1"/>
</dbReference>
<keyword evidence="12" id="KW-0805">Transcription regulation</keyword>
<evidence type="ECO:0000256" key="20">
    <source>
        <dbReference type="ARBA" id="ARBA00080722"/>
    </source>
</evidence>
<feature type="region of interest" description="Disordered" evidence="21">
    <location>
        <begin position="1135"/>
        <end position="1170"/>
    </location>
</feature>
<dbReference type="SMART" id="SM00429">
    <property type="entry name" value="IPT"/>
    <property type="match status" value="1"/>
</dbReference>
<dbReference type="GO" id="GO:0045944">
    <property type="term" value="P:positive regulation of transcription by RNA polymerase II"/>
    <property type="evidence" value="ECO:0007669"/>
    <property type="project" value="UniProtKB-ARBA"/>
</dbReference>
<evidence type="ECO:0000313" key="23">
    <source>
        <dbReference type="EMBL" id="KAK2842150.1"/>
    </source>
</evidence>
<evidence type="ECO:0000256" key="15">
    <source>
        <dbReference type="ARBA" id="ARBA00023163"/>
    </source>
</evidence>
<keyword evidence="15" id="KW-0804">Transcription</keyword>
<dbReference type="FunFam" id="2.60.40.340:FF:000002">
    <property type="entry name" value="Nuclear factor of activated T-cells 5, tonicity-responsive"/>
    <property type="match status" value="1"/>
</dbReference>
<accession>A0AA88MPK9</accession>
<evidence type="ECO:0000256" key="6">
    <source>
        <dbReference type="ARBA" id="ARBA00022499"/>
    </source>
</evidence>
<keyword evidence="11" id="KW-0007">Acetylation</keyword>
<keyword evidence="4" id="KW-0158">Chromosome</keyword>
<dbReference type="Gene3D" id="2.60.40.10">
    <property type="entry name" value="Immunoglobulins"/>
    <property type="match status" value="1"/>
</dbReference>
<dbReference type="InterPro" id="IPR014756">
    <property type="entry name" value="Ig_E-set"/>
</dbReference>
<dbReference type="CDD" id="cd07882">
    <property type="entry name" value="RHD-n_TonEBP"/>
    <property type="match status" value="1"/>
</dbReference>
<evidence type="ECO:0000256" key="16">
    <source>
        <dbReference type="ARBA" id="ARBA00023242"/>
    </source>
</evidence>
<feature type="compositionally biased region" description="Low complexity" evidence="21">
    <location>
        <begin position="66"/>
        <end position="96"/>
    </location>
</feature>
<evidence type="ECO:0000256" key="1">
    <source>
        <dbReference type="ARBA" id="ARBA00004123"/>
    </source>
</evidence>
<dbReference type="GO" id="GO:0007399">
    <property type="term" value="P:nervous system development"/>
    <property type="evidence" value="ECO:0007669"/>
    <property type="project" value="UniProtKB-ARBA"/>
</dbReference>
<evidence type="ECO:0000256" key="5">
    <source>
        <dbReference type="ARBA" id="ARBA00022490"/>
    </source>
</evidence>
<dbReference type="FunFam" id="2.60.40.10:FF:000174">
    <property type="entry name" value="Nuclear factor of activated T-cells 5, tonicity-responsive"/>
    <property type="match status" value="1"/>
</dbReference>
<evidence type="ECO:0000256" key="12">
    <source>
        <dbReference type="ARBA" id="ARBA00023015"/>
    </source>
</evidence>
<dbReference type="AlphaFoldDB" id="A0AA88MPK9"/>